<feature type="compositionally biased region" description="Basic and acidic residues" evidence="1">
    <location>
        <begin position="47"/>
        <end position="61"/>
    </location>
</feature>
<name>A0ABD3PR55_9STRA</name>
<feature type="compositionally biased region" description="Low complexity" evidence="1">
    <location>
        <begin position="17"/>
        <end position="28"/>
    </location>
</feature>
<evidence type="ECO:0000313" key="2">
    <source>
        <dbReference type="EMBL" id="KAL3790323.1"/>
    </source>
</evidence>
<evidence type="ECO:0000256" key="1">
    <source>
        <dbReference type="SAM" id="MobiDB-lite"/>
    </source>
</evidence>
<accession>A0ABD3PR55</accession>
<sequence>MSNHRNDGPKRGADYFSSSSESSGGPSSTRNAARKKSSHESGAARLAFKDKENRDPRAGERKKGRSKSLNNRPCPSPGGQFGRGKISRRKDIPNSRGPMILSRRLSYRINSSTPGKSPVVATMLKFTPNNPNKVVVAKGRCHVKSSLEKIGQSSKQSRVGSKRKSV</sequence>
<reference evidence="2 3" key="1">
    <citation type="submission" date="2024-10" db="EMBL/GenBank/DDBJ databases">
        <title>Updated reference genomes for cyclostephanoid diatoms.</title>
        <authorList>
            <person name="Roberts W.R."/>
            <person name="Alverson A.J."/>
        </authorList>
    </citation>
    <scope>NUCLEOTIDE SEQUENCE [LARGE SCALE GENOMIC DNA]</scope>
    <source>
        <strain evidence="2 3">AJA010-31</strain>
    </source>
</reference>
<dbReference type="Proteomes" id="UP001530400">
    <property type="component" value="Unassembled WGS sequence"/>
</dbReference>
<comment type="caution">
    <text evidence="2">The sequence shown here is derived from an EMBL/GenBank/DDBJ whole genome shotgun (WGS) entry which is preliminary data.</text>
</comment>
<gene>
    <name evidence="2" type="ORF">ACHAWO_010333</name>
</gene>
<keyword evidence="3" id="KW-1185">Reference proteome</keyword>
<dbReference type="EMBL" id="JALLPJ020000505">
    <property type="protein sequence ID" value="KAL3790323.1"/>
    <property type="molecule type" value="Genomic_DNA"/>
</dbReference>
<protein>
    <submittedName>
        <fullName evidence="2">Uncharacterized protein</fullName>
    </submittedName>
</protein>
<dbReference type="AlphaFoldDB" id="A0ABD3PR55"/>
<proteinExistence type="predicted"/>
<organism evidence="2 3">
    <name type="scientific">Cyclotella atomus</name>
    <dbReference type="NCBI Taxonomy" id="382360"/>
    <lineage>
        <taxon>Eukaryota</taxon>
        <taxon>Sar</taxon>
        <taxon>Stramenopiles</taxon>
        <taxon>Ochrophyta</taxon>
        <taxon>Bacillariophyta</taxon>
        <taxon>Coscinodiscophyceae</taxon>
        <taxon>Thalassiosirophycidae</taxon>
        <taxon>Stephanodiscales</taxon>
        <taxon>Stephanodiscaceae</taxon>
        <taxon>Cyclotella</taxon>
    </lineage>
</organism>
<feature type="region of interest" description="Disordered" evidence="1">
    <location>
        <begin position="146"/>
        <end position="166"/>
    </location>
</feature>
<evidence type="ECO:0000313" key="3">
    <source>
        <dbReference type="Proteomes" id="UP001530400"/>
    </source>
</evidence>
<feature type="region of interest" description="Disordered" evidence="1">
    <location>
        <begin position="1"/>
        <end position="116"/>
    </location>
</feature>
<feature type="compositionally biased region" description="Basic and acidic residues" evidence="1">
    <location>
        <begin position="1"/>
        <end position="13"/>
    </location>
</feature>